<dbReference type="InterPro" id="IPR036188">
    <property type="entry name" value="FAD/NAD-bd_sf"/>
</dbReference>
<dbReference type="Gene3D" id="1.10.405.10">
    <property type="entry name" value="Guanine Nucleotide Dissociation Inhibitor, domain 1"/>
    <property type="match status" value="1"/>
</dbReference>
<comment type="cofactor">
    <cofactor evidence="1">
        <name>FAD</name>
        <dbReference type="ChEBI" id="CHEBI:57692"/>
    </cofactor>
</comment>
<proteinExistence type="predicted"/>
<dbReference type="Pfam" id="PF01593">
    <property type="entry name" value="Amino_oxidase"/>
    <property type="match status" value="1"/>
</dbReference>
<feature type="binding site" evidence="3">
    <location>
        <position position="83"/>
    </location>
    <ligand>
        <name>substrate</name>
    </ligand>
</feature>
<dbReference type="Proteomes" id="UP000215137">
    <property type="component" value="Chromosome"/>
</dbReference>
<dbReference type="GO" id="GO:0009063">
    <property type="term" value="P:amino acid catabolic process"/>
    <property type="evidence" value="ECO:0007669"/>
    <property type="project" value="TreeGrafter"/>
</dbReference>
<evidence type="ECO:0000256" key="1">
    <source>
        <dbReference type="ARBA" id="ARBA00001974"/>
    </source>
</evidence>
<organism evidence="5 6">
    <name type="scientific">Cytobacillus kochii</name>
    <dbReference type="NCBI Taxonomy" id="859143"/>
    <lineage>
        <taxon>Bacteria</taxon>
        <taxon>Bacillati</taxon>
        <taxon>Bacillota</taxon>
        <taxon>Bacilli</taxon>
        <taxon>Bacillales</taxon>
        <taxon>Bacillaceae</taxon>
        <taxon>Cytobacillus</taxon>
    </lineage>
</organism>
<dbReference type="PRINTS" id="PR00757">
    <property type="entry name" value="AMINEOXDASEF"/>
</dbReference>
<dbReference type="OrthoDB" id="25353at2"/>
<dbReference type="SUPFAM" id="SSF51905">
    <property type="entry name" value="FAD/NAD(P)-binding domain"/>
    <property type="match status" value="1"/>
</dbReference>
<dbReference type="Gene3D" id="3.90.660.10">
    <property type="match status" value="1"/>
</dbReference>
<feature type="binding site" evidence="3">
    <location>
        <position position="457"/>
    </location>
    <ligand>
        <name>FAD</name>
        <dbReference type="ChEBI" id="CHEBI:57692"/>
    </ligand>
</feature>
<dbReference type="InterPro" id="IPR050281">
    <property type="entry name" value="Flavin_monoamine_oxidase"/>
</dbReference>
<dbReference type="Gene3D" id="3.50.50.60">
    <property type="entry name" value="FAD/NAD(P)-binding domain"/>
    <property type="match status" value="1"/>
</dbReference>
<dbReference type="InterPro" id="IPR001613">
    <property type="entry name" value="Flavin_amine_oxidase"/>
</dbReference>
<evidence type="ECO:0000313" key="6">
    <source>
        <dbReference type="Proteomes" id="UP000215137"/>
    </source>
</evidence>
<dbReference type="PANTHER" id="PTHR10742">
    <property type="entry name" value="FLAVIN MONOAMINE OXIDASE"/>
    <property type="match status" value="1"/>
</dbReference>
<feature type="domain" description="Amine oxidase" evidence="4">
    <location>
        <begin position="35"/>
        <end position="480"/>
    </location>
</feature>
<feature type="binding site" evidence="3">
    <location>
        <begin position="80"/>
        <end position="83"/>
    </location>
    <ligand>
        <name>FAD</name>
        <dbReference type="ChEBI" id="CHEBI:57692"/>
    </ligand>
</feature>
<dbReference type="SUPFAM" id="SSF54373">
    <property type="entry name" value="FAD-linked reductases, C-terminal domain"/>
    <property type="match status" value="1"/>
</dbReference>
<dbReference type="InterPro" id="IPR002937">
    <property type="entry name" value="Amino_oxidase"/>
</dbReference>
<protein>
    <submittedName>
        <fullName evidence="5">Amine oxidase</fullName>
    </submittedName>
</protein>
<evidence type="ECO:0000259" key="4">
    <source>
        <dbReference type="Pfam" id="PF01593"/>
    </source>
</evidence>
<accession>A0A248TMA9</accession>
<dbReference type="PANTHER" id="PTHR10742:SF342">
    <property type="entry name" value="AMINE OXIDASE"/>
    <property type="match status" value="1"/>
</dbReference>
<sequence length="484" mass="55378">MLLPEYPNDMLSIIKNGLPNIKKRKKKVLIAGAGMAGLVSASLLKQAGHTVTVLEGNNRIGGRIYTLRSPFTNGNYLDMGAMRIPHTHKLVLQYIEKFQLPLSRFINSHPNDIIYINNRKISRKQYEENPNLLDFHLNKNEQGKTAFTLLQDAVEPFITLYNNSTEEEKKKMISEYDKYSMVDFLKFNPLATPLSSNAIRLISILLGIEGFQELSFMSILSSVLSPLFQPDIQYFEIRGGNDQLPYSFQMELASNLFYNQKIERIKQSSNKVNIYVHDTYQHTFKTYTGDYCLITLPFTTLQFIDLLPKNSISQKKWQAIRELQNISSMKIGIEFSSPFWERYNFGHVITDLPIRFSYIPSRVNNDAPAVLLASYSWGSDALLWNSLSQSDITREVLKCLSEVYGNIVYKEYLRTFTFNWSRNSFSAGCFTLYAPGQQKHFGEEVSKPSGKLHFAGEHTSLFPGWIEGAIESGIRAAAEIHMRE</sequence>
<reference evidence="5 6" key="1">
    <citation type="submission" date="2017-08" db="EMBL/GenBank/DDBJ databases">
        <title>Complete Genome Sequence of Bacillus kochii Oregon-R-modENCODE STRAIN BDGP4, isolated from Drosophila melanogaster gut.</title>
        <authorList>
            <person name="Wan K.H."/>
            <person name="Yu C."/>
            <person name="Park S."/>
            <person name="Hammonds A.S."/>
            <person name="Booth B.W."/>
            <person name="Celniker S.E."/>
        </authorList>
    </citation>
    <scope>NUCLEOTIDE SEQUENCE [LARGE SCALE GENOMIC DNA]</scope>
    <source>
        <strain evidence="5 6">BDGP4</strain>
    </source>
</reference>
<keyword evidence="6" id="KW-1185">Reference proteome</keyword>
<dbReference type="AlphaFoldDB" id="A0A248TMA9"/>
<name>A0A248TMA9_9BACI</name>
<dbReference type="KEGG" id="bko:CKF48_19770"/>
<evidence type="ECO:0000313" key="5">
    <source>
        <dbReference type="EMBL" id="ASV69354.1"/>
    </source>
</evidence>
<dbReference type="GO" id="GO:0001716">
    <property type="term" value="F:L-amino-acid oxidase activity"/>
    <property type="evidence" value="ECO:0007669"/>
    <property type="project" value="TreeGrafter"/>
</dbReference>
<dbReference type="RefSeq" id="WP_095372917.1">
    <property type="nucleotide sequence ID" value="NZ_CP022983.1"/>
</dbReference>
<dbReference type="EMBL" id="CP022983">
    <property type="protein sequence ID" value="ASV69354.1"/>
    <property type="molecule type" value="Genomic_DNA"/>
</dbReference>
<evidence type="ECO:0000256" key="2">
    <source>
        <dbReference type="ARBA" id="ARBA00023002"/>
    </source>
</evidence>
<keyword evidence="2" id="KW-0560">Oxidoreductase</keyword>
<gene>
    <name evidence="5" type="ORF">CKF48_19770</name>
</gene>
<evidence type="ECO:0000256" key="3">
    <source>
        <dbReference type="PIRSR" id="PIRSR601613-1"/>
    </source>
</evidence>